<comment type="caution">
    <text evidence="7">The sequence shown here is derived from an EMBL/GenBank/DDBJ whole genome shotgun (WGS) entry which is preliminary data.</text>
</comment>
<dbReference type="InterPro" id="IPR036909">
    <property type="entry name" value="Cyt_c-like_dom_sf"/>
</dbReference>
<dbReference type="Proteomes" id="UP000252707">
    <property type="component" value="Unassembled WGS sequence"/>
</dbReference>
<evidence type="ECO:0000313" key="7">
    <source>
        <dbReference type="EMBL" id="RCX31183.1"/>
    </source>
</evidence>
<dbReference type="Gene3D" id="1.10.760.10">
    <property type="entry name" value="Cytochrome c-like domain"/>
    <property type="match status" value="1"/>
</dbReference>
<dbReference type="InterPro" id="IPR009056">
    <property type="entry name" value="Cyt_c-like_dom"/>
</dbReference>
<feature type="domain" description="Cytochrome c" evidence="6">
    <location>
        <begin position="30"/>
        <end position="132"/>
    </location>
</feature>
<proteinExistence type="predicted"/>
<name>A0A369CBV8_9GAMM</name>
<dbReference type="RefSeq" id="WP_114279366.1">
    <property type="nucleotide sequence ID" value="NZ_QPJY01000003.1"/>
</dbReference>
<evidence type="ECO:0000256" key="3">
    <source>
        <dbReference type="ARBA" id="ARBA00023004"/>
    </source>
</evidence>
<accession>A0A369CBV8</accession>
<evidence type="ECO:0000256" key="1">
    <source>
        <dbReference type="ARBA" id="ARBA00022617"/>
    </source>
</evidence>
<sequence>MRIRNVAWGGLVTAALLSGGWAQAAGDSAAAVERGRYVVSTSGCNDCHTRGYPESGGKVPLEEWLRGNPVGFSGPWGTTYPANLRLVAQSLDEAQWLQAARREMRPPMPWFSLRDMSDEDLRAVYAFIRSLGEPGEAAPEYVPPGVAVNTPYIDFVPRNLPNRQAAR</sequence>
<keyword evidence="1 4" id="KW-0349">Heme</keyword>
<keyword evidence="8" id="KW-1185">Reference proteome</keyword>
<keyword evidence="3 4" id="KW-0408">Iron</keyword>
<keyword evidence="2 4" id="KW-0479">Metal-binding</keyword>
<dbReference type="AlphaFoldDB" id="A0A369CBV8"/>
<dbReference type="GO" id="GO:0020037">
    <property type="term" value="F:heme binding"/>
    <property type="evidence" value="ECO:0007669"/>
    <property type="project" value="InterPro"/>
</dbReference>
<organism evidence="7 8">
    <name type="scientific">Thioalbus denitrificans</name>
    <dbReference type="NCBI Taxonomy" id="547122"/>
    <lineage>
        <taxon>Bacteria</taxon>
        <taxon>Pseudomonadati</taxon>
        <taxon>Pseudomonadota</taxon>
        <taxon>Gammaproteobacteria</taxon>
        <taxon>Chromatiales</taxon>
        <taxon>Ectothiorhodospiraceae</taxon>
        <taxon>Thioalbus</taxon>
    </lineage>
</organism>
<protein>
    <submittedName>
        <fullName evidence="7">Cytochrome c</fullName>
    </submittedName>
</protein>
<reference evidence="7 8" key="1">
    <citation type="submission" date="2018-07" db="EMBL/GenBank/DDBJ databases">
        <title>Genomic Encyclopedia of Type Strains, Phase IV (KMG-IV): sequencing the most valuable type-strain genomes for metagenomic binning, comparative biology and taxonomic classification.</title>
        <authorList>
            <person name="Goeker M."/>
        </authorList>
    </citation>
    <scope>NUCLEOTIDE SEQUENCE [LARGE SCALE GENOMIC DNA]</scope>
    <source>
        <strain evidence="7 8">DSM 26407</strain>
    </source>
</reference>
<keyword evidence="5" id="KW-0732">Signal</keyword>
<dbReference type="OrthoDB" id="9811281at2"/>
<evidence type="ECO:0000313" key="8">
    <source>
        <dbReference type="Proteomes" id="UP000252707"/>
    </source>
</evidence>
<evidence type="ECO:0000256" key="5">
    <source>
        <dbReference type="SAM" id="SignalP"/>
    </source>
</evidence>
<dbReference type="GO" id="GO:0009055">
    <property type="term" value="F:electron transfer activity"/>
    <property type="evidence" value="ECO:0007669"/>
    <property type="project" value="InterPro"/>
</dbReference>
<dbReference type="SUPFAM" id="SSF46626">
    <property type="entry name" value="Cytochrome c"/>
    <property type="match status" value="1"/>
</dbReference>
<feature type="signal peptide" evidence="5">
    <location>
        <begin position="1"/>
        <end position="24"/>
    </location>
</feature>
<evidence type="ECO:0000259" key="6">
    <source>
        <dbReference type="PROSITE" id="PS51007"/>
    </source>
</evidence>
<dbReference type="GO" id="GO:0046872">
    <property type="term" value="F:metal ion binding"/>
    <property type="evidence" value="ECO:0007669"/>
    <property type="project" value="UniProtKB-KW"/>
</dbReference>
<dbReference type="EMBL" id="QPJY01000003">
    <property type="protein sequence ID" value="RCX31183.1"/>
    <property type="molecule type" value="Genomic_DNA"/>
</dbReference>
<evidence type="ECO:0000256" key="4">
    <source>
        <dbReference type="PROSITE-ProRule" id="PRU00433"/>
    </source>
</evidence>
<evidence type="ECO:0000256" key="2">
    <source>
        <dbReference type="ARBA" id="ARBA00022723"/>
    </source>
</evidence>
<gene>
    <name evidence="7" type="ORF">DFQ59_103147</name>
</gene>
<feature type="chain" id="PRO_5016827096" evidence="5">
    <location>
        <begin position="25"/>
        <end position="167"/>
    </location>
</feature>
<dbReference type="Pfam" id="PF00034">
    <property type="entry name" value="Cytochrom_C"/>
    <property type="match status" value="1"/>
</dbReference>
<dbReference type="PROSITE" id="PS51007">
    <property type="entry name" value="CYTC"/>
    <property type="match status" value="1"/>
</dbReference>